<dbReference type="PANTHER" id="PTHR47359:SF3">
    <property type="entry name" value="NLP_P60 DOMAIN-CONTAINING PROTEIN-RELATED"/>
    <property type="match status" value="1"/>
</dbReference>
<dbReference type="PROSITE" id="PS51935">
    <property type="entry name" value="NLPC_P60"/>
    <property type="match status" value="1"/>
</dbReference>
<evidence type="ECO:0000313" key="7">
    <source>
        <dbReference type="Proteomes" id="UP000077603"/>
    </source>
</evidence>
<dbReference type="EMBL" id="CP015614">
    <property type="protein sequence ID" value="ANF55200.1"/>
    <property type="molecule type" value="Genomic_DNA"/>
</dbReference>
<dbReference type="InterPro" id="IPR038765">
    <property type="entry name" value="Papain-like_cys_pep_sf"/>
</dbReference>
<dbReference type="InterPro" id="IPR051794">
    <property type="entry name" value="PG_Endopeptidase_C40"/>
</dbReference>
<dbReference type="AlphaFoldDB" id="A0A172Y7N1"/>
<organism evidence="6 7">
    <name type="scientific">Brevundimonas naejangsanensis</name>
    <dbReference type="NCBI Taxonomy" id="588932"/>
    <lineage>
        <taxon>Bacteria</taxon>
        <taxon>Pseudomonadati</taxon>
        <taxon>Pseudomonadota</taxon>
        <taxon>Alphaproteobacteria</taxon>
        <taxon>Caulobacterales</taxon>
        <taxon>Caulobacteraceae</taxon>
        <taxon>Brevundimonas</taxon>
    </lineage>
</organism>
<feature type="domain" description="NlpC/P60" evidence="5">
    <location>
        <begin position="138"/>
        <end position="265"/>
    </location>
</feature>
<keyword evidence="2" id="KW-0645">Protease</keyword>
<dbReference type="Gene3D" id="3.90.1720.10">
    <property type="entry name" value="endopeptidase domain like (from Nostoc punctiforme)"/>
    <property type="match status" value="1"/>
</dbReference>
<dbReference type="eggNOG" id="COG0791">
    <property type="taxonomic scope" value="Bacteria"/>
</dbReference>
<evidence type="ECO:0000256" key="1">
    <source>
        <dbReference type="ARBA" id="ARBA00007074"/>
    </source>
</evidence>
<dbReference type="KEGG" id="bne:DA69_10835"/>
<dbReference type="Proteomes" id="UP000077603">
    <property type="component" value="Chromosome"/>
</dbReference>
<evidence type="ECO:0000259" key="5">
    <source>
        <dbReference type="PROSITE" id="PS51935"/>
    </source>
</evidence>
<dbReference type="Pfam" id="PF18348">
    <property type="entry name" value="SH3_16"/>
    <property type="match status" value="1"/>
</dbReference>
<dbReference type="RefSeq" id="WP_025976117.1">
    <property type="nucleotide sequence ID" value="NZ_CP015614.1"/>
</dbReference>
<keyword evidence="3 6" id="KW-0378">Hydrolase</keyword>
<dbReference type="STRING" id="588932.DA69_10835"/>
<evidence type="ECO:0000256" key="3">
    <source>
        <dbReference type="ARBA" id="ARBA00022801"/>
    </source>
</evidence>
<gene>
    <name evidence="6" type="ORF">DA69_10835</name>
</gene>
<sequence length="266" mass="28187">MTDVLALLPPGAPLILRDGDRVVLAEQALEGLMRAEAYRPTDPSHCRLPVADIVADDGQRIDQLLFGEAFDVLDRREDRAWGRARRDGVVGWVSLAALASGAPPATRRVASVSAALPLNALVGADAHGLAETDLESVGAFERDLVAVAERLLGRPHALGARSSVETDCSGLVQQALFACGLPGPRRASEQAELGRAVPRNDVRRGDLAIWLSSAEGDWTGHSALMVDAERIIHATGARGGVVIETLAEVEARLTADGFASAIFRRV</sequence>
<dbReference type="InterPro" id="IPR000064">
    <property type="entry name" value="NLP_P60_dom"/>
</dbReference>
<dbReference type="InterPro" id="IPR041382">
    <property type="entry name" value="SH3_16"/>
</dbReference>
<evidence type="ECO:0000256" key="4">
    <source>
        <dbReference type="ARBA" id="ARBA00022807"/>
    </source>
</evidence>
<reference evidence="6 7" key="1">
    <citation type="journal article" date="2014" name="Genome Announc.">
        <title>Genome Sequence of a Promising Hydrogen-Producing Facultative Anaerobic Bacterium, Brevundimonas naejangsanensis Strain B1.</title>
        <authorList>
            <person name="Su H."/>
            <person name="Zhang T."/>
            <person name="Bao M."/>
            <person name="Jiang Y."/>
            <person name="Wang Y."/>
            <person name="Tan T."/>
        </authorList>
    </citation>
    <scope>NUCLEOTIDE SEQUENCE [LARGE SCALE GENOMIC DNA]</scope>
    <source>
        <strain evidence="6 7">B1</strain>
    </source>
</reference>
<dbReference type="OrthoDB" id="9813368at2"/>
<protein>
    <submittedName>
        <fullName evidence="6">Glycoside hydrolase</fullName>
    </submittedName>
</protein>
<dbReference type="SUPFAM" id="SSF54001">
    <property type="entry name" value="Cysteine proteinases"/>
    <property type="match status" value="1"/>
</dbReference>
<dbReference type="GO" id="GO:0006508">
    <property type="term" value="P:proteolysis"/>
    <property type="evidence" value="ECO:0007669"/>
    <property type="project" value="UniProtKB-KW"/>
</dbReference>
<dbReference type="PANTHER" id="PTHR47359">
    <property type="entry name" value="PEPTIDOGLYCAN DL-ENDOPEPTIDASE CWLO"/>
    <property type="match status" value="1"/>
</dbReference>
<keyword evidence="4" id="KW-0788">Thiol protease</keyword>
<proteinExistence type="inferred from homology"/>
<name>A0A172Y7N1_9CAUL</name>
<evidence type="ECO:0000256" key="2">
    <source>
        <dbReference type="ARBA" id="ARBA00022670"/>
    </source>
</evidence>
<accession>A0A172Y7N1</accession>
<dbReference type="GO" id="GO:0008234">
    <property type="term" value="F:cysteine-type peptidase activity"/>
    <property type="evidence" value="ECO:0007669"/>
    <property type="project" value="UniProtKB-KW"/>
</dbReference>
<keyword evidence="7" id="KW-1185">Reference proteome</keyword>
<dbReference type="Pfam" id="PF00877">
    <property type="entry name" value="NLPC_P60"/>
    <property type="match status" value="1"/>
</dbReference>
<evidence type="ECO:0000313" key="6">
    <source>
        <dbReference type="EMBL" id="ANF55200.1"/>
    </source>
</evidence>
<comment type="similarity">
    <text evidence="1">Belongs to the peptidase C40 family.</text>
</comment>